<name>A0A117S142_9ACTN</name>
<accession>A0A117S142</accession>
<evidence type="ECO:0000256" key="1">
    <source>
        <dbReference type="SAM" id="MobiDB-lite"/>
    </source>
</evidence>
<keyword evidence="3" id="KW-1185">Reference proteome</keyword>
<dbReference type="Proteomes" id="UP000053260">
    <property type="component" value="Unassembled WGS sequence"/>
</dbReference>
<evidence type="ECO:0000313" key="3">
    <source>
        <dbReference type="Proteomes" id="UP000053260"/>
    </source>
</evidence>
<organism evidence="2 3">
    <name type="scientific">Streptomyces dysideae</name>
    <dbReference type="NCBI Taxonomy" id="909626"/>
    <lineage>
        <taxon>Bacteria</taxon>
        <taxon>Bacillati</taxon>
        <taxon>Actinomycetota</taxon>
        <taxon>Actinomycetes</taxon>
        <taxon>Kitasatosporales</taxon>
        <taxon>Streptomycetaceae</taxon>
        <taxon>Streptomyces</taxon>
    </lineage>
</organism>
<dbReference type="EMBL" id="LMXB01000031">
    <property type="protein sequence ID" value="KUO20721.1"/>
    <property type="molecule type" value="Genomic_DNA"/>
</dbReference>
<feature type="region of interest" description="Disordered" evidence="1">
    <location>
        <begin position="1"/>
        <end position="36"/>
    </location>
</feature>
<gene>
    <name evidence="2" type="ORF">AQJ91_12415</name>
</gene>
<protein>
    <submittedName>
        <fullName evidence="2">Uncharacterized protein</fullName>
    </submittedName>
</protein>
<evidence type="ECO:0000313" key="2">
    <source>
        <dbReference type="EMBL" id="KUO20721.1"/>
    </source>
</evidence>
<sequence length="60" mass="6215">MRFSTGESDGPVPQDMLSLVDPGPSGSPTAKAGAGCTGKRALRYAGRHTADGRGYSYNKI</sequence>
<proteinExistence type="predicted"/>
<dbReference type="AlphaFoldDB" id="A0A117S142"/>
<reference evidence="2 3" key="1">
    <citation type="submission" date="2015-10" db="EMBL/GenBank/DDBJ databases">
        <title>Draft genome sequence of Streptomyces sp. RV15, isolated from a marine sponge.</title>
        <authorList>
            <person name="Ruckert C."/>
            <person name="Abdelmohsen U.R."/>
            <person name="Winkler A."/>
            <person name="Hentschel U."/>
            <person name="Kalinowski J."/>
            <person name="Kampfer P."/>
            <person name="Glaeser S."/>
        </authorList>
    </citation>
    <scope>NUCLEOTIDE SEQUENCE [LARGE SCALE GENOMIC DNA]</scope>
    <source>
        <strain evidence="2 3">RV15</strain>
    </source>
</reference>
<dbReference type="STRING" id="909626.AQJ91_12415"/>
<comment type="caution">
    <text evidence="2">The sequence shown here is derived from an EMBL/GenBank/DDBJ whole genome shotgun (WGS) entry which is preliminary data.</text>
</comment>